<proteinExistence type="predicted"/>
<evidence type="ECO:0000313" key="1">
    <source>
        <dbReference type="EMBL" id="AQK96362.1"/>
    </source>
</evidence>
<organism evidence="1">
    <name type="scientific">Zea mays</name>
    <name type="common">Maize</name>
    <dbReference type="NCBI Taxonomy" id="4577"/>
    <lineage>
        <taxon>Eukaryota</taxon>
        <taxon>Viridiplantae</taxon>
        <taxon>Streptophyta</taxon>
        <taxon>Embryophyta</taxon>
        <taxon>Tracheophyta</taxon>
        <taxon>Spermatophyta</taxon>
        <taxon>Magnoliopsida</taxon>
        <taxon>Liliopsida</taxon>
        <taxon>Poales</taxon>
        <taxon>Poaceae</taxon>
        <taxon>PACMAD clade</taxon>
        <taxon>Panicoideae</taxon>
        <taxon>Andropogonodae</taxon>
        <taxon>Andropogoneae</taxon>
        <taxon>Tripsacinae</taxon>
        <taxon>Zea</taxon>
    </lineage>
</organism>
<reference evidence="1" key="1">
    <citation type="submission" date="2015-12" db="EMBL/GenBank/DDBJ databases">
        <title>Update maize B73 reference genome by single molecule sequencing technologies.</title>
        <authorList>
            <consortium name="Maize Genome Sequencing Project"/>
            <person name="Ware D."/>
        </authorList>
    </citation>
    <scope>NUCLEOTIDE SEQUENCE</scope>
    <source>
        <tissue evidence="1">Seedling</tissue>
    </source>
</reference>
<protein>
    <submittedName>
        <fullName evidence="1">Serine/threonine-protein kinase AFC3</fullName>
    </submittedName>
</protein>
<dbReference type="AlphaFoldDB" id="A0A1D6FYF2"/>
<dbReference type="GO" id="GO:0016301">
    <property type="term" value="F:kinase activity"/>
    <property type="evidence" value="ECO:0007669"/>
    <property type="project" value="UniProtKB-KW"/>
</dbReference>
<keyword evidence="1" id="KW-0418">Kinase</keyword>
<sequence>MYSSSAQKYFRRATRLNWPEGAVSRESIRAVRKLDRLKVLVLSFLLLWPCLSINLPRFDLRNFNIFLSLI</sequence>
<name>A0A1D6FYF2_MAIZE</name>
<dbReference type="EMBL" id="CM000784">
    <property type="protein sequence ID" value="AQK96362.1"/>
    <property type="molecule type" value="Genomic_DNA"/>
</dbReference>
<keyword evidence="1" id="KW-0808">Transferase</keyword>
<accession>A0A1D6FYF2</accession>
<gene>
    <name evidence="1" type="ORF">ZEAMMB73_Zm00001d011258</name>
</gene>